<evidence type="ECO:0000256" key="9">
    <source>
        <dbReference type="ARBA" id="ARBA00023125"/>
    </source>
</evidence>
<feature type="domain" description="Formamidopyrimidine-DNA glycosylase catalytic" evidence="17">
    <location>
        <begin position="2"/>
        <end position="113"/>
    </location>
</feature>
<dbReference type="CDD" id="cd08966">
    <property type="entry name" value="EcFpg-like_N"/>
    <property type="match status" value="1"/>
</dbReference>
<dbReference type="InterPro" id="IPR010979">
    <property type="entry name" value="Ribosomal_uS13-like_H2TH"/>
</dbReference>
<dbReference type="PANTHER" id="PTHR22993">
    <property type="entry name" value="FORMAMIDOPYRIMIDINE-DNA GLYCOSYLASE"/>
    <property type="match status" value="1"/>
</dbReference>
<comment type="catalytic activity">
    <reaction evidence="14 15">
        <text>2'-deoxyribonucleotide-(2'-deoxyribose 5'-phosphate)-2'-deoxyribonucleotide-DNA = a 3'-end 2'-deoxyribonucleotide-(2,3-dehydro-2,3-deoxyribose 5'-phosphate)-DNA + a 5'-end 5'-phospho-2'-deoxyribonucleoside-DNA + H(+)</text>
        <dbReference type="Rhea" id="RHEA:66592"/>
        <dbReference type="Rhea" id="RHEA-COMP:13180"/>
        <dbReference type="Rhea" id="RHEA-COMP:16897"/>
        <dbReference type="Rhea" id="RHEA-COMP:17067"/>
        <dbReference type="ChEBI" id="CHEBI:15378"/>
        <dbReference type="ChEBI" id="CHEBI:136412"/>
        <dbReference type="ChEBI" id="CHEBI:157695"/>
        <dbReference type="ChEBI" id="CHEBI:167181"/>
        <dbReference type="EC" id="4.2.99.18"/>
    </reaction>
</comment>
<keyword evidence="7 15" id="KW-0378">Hydrolase</keyword>
<dbReference type="SMART" id="SM00898">
    <property type="entry name" value="Fapy_DNA_glyco"/>
    <property type="match status" value="1"/>
</dbReference>
<evidence type="ECO:0000256" key="14">
    <source>
        <dbReference type="ARBA" id="ARBA00044632"/>
    </source>
</evidence>
<feature type="domain" description="FPG-type" evidence="16">
    <location>
        <begin position="237"/>
        <end position="271"/>
    </location>
</feature>
<comment type="cofactor">
    <cofactor evidence="15">
        <name>Zn(2+)</name>
        <dbReference type="ChEBI" id="CHEBI:29105"/>
    </cofactor>
    <text evidence="15">Binds 1 zinc ion per subunit.</text>
</comment>
<keyword evidence="4 15" id="KW-0479">Metal-binding</keyword>
<name>A0A0W0XGR0_9GAMM</name>
<evidence type="ECO:0000256" key="8">
    <source>
        <dbReference type="ARBA" id="ARBA00022833"/>
    </source>
</evidence>
<evidence type="ECO:0000256" key="3">
    <source>
        <dbReference type="ARBA" id="ARBA00011245"/>
    </source>
</evidence>
<proteinExistence type="inferred from homology"/>
<dbReference type="GO" id="GO:0140078">
    <property type="term" value="F:class I DNA-(apurinic or apyrimidinic site) endonuclease activity"/>
    <property type="evidence" value="ECO:0007669"/>
    <property type="project" value="UniProtKB-EC"/>
</dbReference>
<dbReference type="SUPFAM" id="SSF46946">
    <property type="entry name" value="S13-like H2TH domain"/>
    <property type="match status" value="1"/>
</dbReference>
<evidence type="ECO:0000313" key="19">
    <source>
        <dbReference type="Proteomes" id="UP000054858"/>
    </source>
</evidence>
<keyword evidence="8 15" id="KW-0862">Zinc</keyword>
<dbReference type="Proteomes" id="UP000054858">
    <property type="component" value="Unassembled WGS sequence"/>
</dbReference>
<dbReference type="InterPro" id="IPR035937">
    <property type="entry name" value="FPG_N"/>
</dbReference>
<evidence type="ECO:0000256" key="7">
    <source>
        <dbReference type="ARBA" id="ARBA00022801"/>
    </source>
</evidence>
<reference evidence="18 19" key="1">
    <citation type="submission" date="2015-11" db="EMBL/GenBank/DDBJ databases">
        <title>Genomic analysis of 38 Legionella species identifies large and diverse effector repertoires.</title>
        <authorList>
            <person name="Burstein D."/>
            <person name="Amaro F."/>
            <person name="Zusman T."/>
            <person name="Lifshitz Z."/>
            <person name="Cohen O."/>
            <person name="Gilbert J.A."/>
            <person name="Pupko T."/>
            <person name="Shuman H.A."/>
            <person name="Segal G."/>
        </authorList>
    </citation>
    <scope>NUCLEOTIDE SEQUENCE [LARGE SCALE GENOMIC DNA]</scope>
    <source>
        <strain evidence="18 19">Oak Ridge-10</strain>
    </source>
</reference>
<evidence type="ECO:0000256" key="5">
    <source>
        <dbReference type="ARBA" id="ARBA00022763"/>
    </source>
</evidence>
<evidence type="ECO:0000256" key="13">
    <source>
        <dbReference type="ARBA" id="ARBA00023295"/>
    </source>
</evidence>
<dbReference type="SUPFAM" id="SSF81624">
    <property type="entry name" value="N-terminal domain of MutM-like DNA repair proteins"/>
    <property type="match status" value="1"/>
</dbReference>
<dbReference type="EMBL" id="LNYP01000006">
    <property type="protein sequence ID" value="KTD43871.1"/>
    <property type="molecule type" value="Genomic_DNA"/>
</dbReference>
<dbReference type="RefSeq" id="WP_025384998.1">
    <property type="nucleotide sequence ID" value="NZ_LCUA01000006.1"/>
</dbReference>
<dbReference type="GO" id="GO:0006284">
    <property type="term" value="P:base-excision repair"/>
    <property type="evidence" value="ECO:0007669"/>
    <property type="project" value="InterPro"/>
</dbReference>
<dbReference type="AlphaFoldDB" id="A0A0W0XGR0"/>
<comment type="similarity">
    <text evidence="2 15">Belongs to the FPG family.</text>
</comment>
<keyword evidence="10 15" id="KW-0234">DNA repair</keyword>
<dbReference type="PANTHER" id="PTHR22993:SF9">
    <property type="entry name" value="FORMAMIDOPYRIMIDINE-DNA GLYCOSYLASE"/>
    <property type="match status" value="1"/>
</dbReference>
<feature type="active site" description="Proton donor; for delta-elimination activity" evidence="15">
    <location>
        <position position="261"/>
    </location>
</feature>
<keyword evidence="12 15" id="KW-0511">Multifunctional enzyme</keyword>
<protein>
    <recommendedName>
        <fullName evidence="15">Formamidopyrimidine-DNA glycosylase</fullName>
        <shortName evidence="15">Fapy-DNA glycosylase</shortName>
        <ecNumber evidence="15">3.2.2.23</ecNumber>
    </recommendedName>
    <alternativeName>
        <fullName evidence="15">DNA-(apurinic or apyrimidinic site) lyase MutM</fullName>
        <shortName evidence="15">AP lyase MutM</shortName>
        <ecNumber evidence="15">4.2.99.18</ecNumber>
    </alternativeName>
</protein>
<keyword evidence="13 15" id="KW-0326">Glycosidase</keyword>
<feature type="active site" description="Proton donor; for beta-elimination activity" evidence="15">
    <location>
        <position position="58"/>
    </location>
</feature>
<dbReference type="InterPro" id="IPR020629">
    <property type="entry name" value="FPG_Glyclase"/>
</dbReference>
<dbReference type="EC" id="3.2.2.23" evidence="15"/>
<dbReference type="PROSITE" id="PS51068">
    <property type="entry name" value="FPG_CAT"/>
    <property type="match status" value="1"/>
</dbReference>
<dbReference type="SMART" id="SM01232">
    <property type="entry name" value="H2TH"/>
    <property type="match status" value="1"/>
</dbReference>
<feature type="binding site" evidence="15">
    <location>
        <position position="91"/>
    </location>
    <ligand>
        <name>DNA</name>
        <dbReference type="ChEBI" id="CHEBI:16991"/>
    </ligand>
</feature>
<sequence length="272" mass="30575">MPELPEVETTRRGIHPFLLNQTIERIDIRQGKLRFPATPELNACCSGKQILDVSRRAKYLLLPLSSGTLLIHLGMSGYLRLDNPQSSLKKHDHIDMCLSNDMVLRYHDPRRFGFWLYIAGNLLQHPLIAHLGPEPLSDDFNGDFLYDKARGKTQSIKSFIMNNHVVVGIGNIYATESLFLTGIHPQTASGRLAKEQFIRLSINIKQILQQAITAGGTTLRDFYSSDGKPGYFSSALHVYGRQGQPCPHCYERILAVTIAGRKSTFCPRCQPI</sequence>
<accession>A0A0W0XGR0</accession>
<dbReference type="Gene3D" id="1.10.8.50">
    <property type="match status" value="1"/>
</dbReference>
<dbReference type="GO" id="GO:0034039">
    <property type="term" value="F:8-oxo-7,8-dihydroguanine DNA N-glycosylase activity"/>
    <property type="evidence" value="ECO:0007669"/>
    <property type="project" value="TreeGrafter"/>
</dbReference>
<feature type="binding site" evidence="15">
    <location>
        <position position="110"/>
    </location>
    <ligand>
        <name>DNA</name>
        <dbReference type="ChEBI" id="CHEBI:16991"/>
    </ligand>
</feature>
<keyword evidence="9 15" id="KW-0238">DNA-binding</keyword>
<dbReference type="HAMAP" id="MF_00103">
    <property type="entry name" value="Fapy_DNA_glycosyl"/>
    <property type="match status" value="1"/>
</dbReference>
<dbReference type="InterPro" id="IPR015886">
    <property type="entry name" value="H2TH_FPG"/>
</dbReference>
<dbReference type="PATRIC" id="fig|29423.5.peg.436"/>
<keyword evidence="6 15" id="KW-0863">Zinc-finger</keyword>
<evidence type="ECO:0000313" key="18">
    <source>
        <dbReference type="EMBL" id="KTD43871.1"/>
    </source>
</evidence>
<evidence type="ECO:0000256" key="4">
    <source>
        <dbReference type="ARBA" id="ARBA00022723"/>
    </source>
</evidence>
<evidence type="ECO:0000259" key="16">
    <source>
        <dbReference type="PROSITE" id="PS51066"/>
    </source>
</evidence>
<dbReference type="FunFam" id="3.20.190.10:FF:000001">
    <property type="entry name" value="Formamidopyrimidine-DNA glycosylase"/>
    <property type="match status" value="1"/>
</dbReference>
<feature type="binding site" evidence="15">
    <location>
        <position position="152"/>
    </location>
    <ligand>
        <name>DNA</name>
        <dbReference type="ChEBI" id="CHEBI:16991"/>
    </ligand>
</feature>
<organism evidence="18 19">
    <name type="scientific">Legionella oakridgensis</name>
    <dbReference type="NCBI Taxonomy" id="29423"/>
    <lineage>
        <taxon>Bacteria</taxon>
        <taxon>Pseudomonadati</taxon>
        <taxon>Pseudomonadota</taxon>
        <taxon>Gammaproteobacteria</taxon>
        <taxon>Legionellales</taxon>
        <taxon>Legionellaceae</taxon>
        <taxon>Legionella</taxon>
    </lineage>
</organism>
<comment type="function">
    <text evidence="15">Involved in base excision repair of DNA damaged by oxidation or by mutagenic agents. Acts as DNA glycosylase that recognizes and removes damaged bases. Has a preference for oxidized purines, such as 7,8-dihydro-8-oxoguanine (8-oxoG). Has AP (apurinic/apyrimidinic) lyase activity and introduces nicks in the DNA strand. Cleaves the DNA backbone by beta-delta elimination to generate a single-strand break at the site of the removed base with both 3'- and 5'-phosphates.</text>
</comment>
<comment type="caution">
    <text evidence="18">The sequence shown here is derived from an EMBL/GenBank/DDBJ whole genome shotgun (WGS) entry which is preliminary data.</text>
</comment>
<dbReference type="SUPFAM" id="SSF57716">
    <property type="entry name" value="Glucocorticoid receptor-like (DNA-binding domain)"/>
    <property type="match status" value="1"/>
</dbReference>
<dbReference type="NCBIfam" id="TIGR00577">
    <property type="entry name" value="fpg"/>
    <property type="match status" value="1"/>
</dbReference>
<dbReference type="InterPro" id="IPR012319">
    <property type="entry name" value="FPG_cat"/>
</dbReference>
<dbReference type="Pfam" id="PF01149">
    <property type="entry name" value="Fapy_DNA_glyco"/>
    <property type="match status" value="1"/>
</dbReference>
<dbReference type="NCBIfam" id="NF002211">
    <property type="entry name" value="PRK01103.1"/>
    <property type="match status" value="1"/>
</dbReference>
<evidence type="ECO:0000256" key="15">
    <source>
        <dbReference type="HAMAP-Rule" id="MF_00103"/>
    </source>
</evidence>
<evidence type="ECO:0000256" key="1">
    <source>
        <dbReference type="ARBA" id="ARBA00001668"/>
    </source>
</evidence>
<evidence type="ECO:0000256" key="6">
    <source>
        <dbReference type="ARBA" id="ARBA00022771"/>
    </source>
</evidence>
<dbReference type="EC" id="4.2.99.18" evidence="15"/>
<comment type="subunit">
    <text evidence="3 15">Monomer.</text>
</comment>
<evidence type="ECO:0000259" key="17">
    <source>
        <dbReference type="PROSITE" id="PS51068"/>
    </source>
</evidence>
<comment type="catalytic activity">
    <reaction evidence="1 15">
        <text>Hydrolysis of DNA containing ring-opened 7-methylguanine residues, releasing 2,6-diamino-4-hydroxy-5-(N-methyl)formamidopyrimidine.</text>
        <dbReference type="EC" id="3.2.2.23"/>
    </reaction>
</comment>
<dbReference type="Pfam" id="PF06827">
    <property type="entry name" value="zf-FPG_IleRS"/>
    <property type="match status" value="1"/>
</dbReference>
<evidence type="ECO:0000256" key="10">
    <source>
        <dbReference type="ARBA" id="ARBA00023204"/>
    </source>
</evidence>
<evidence type="ECO:0000256" key="11">
    <source>
        <dbReference type="ARBA" id="ARBA00023239"/>
    </source>
</evidence>
<feature type="active site" description="Proton donor" evidence="15">
    <location>
        <position position="3"/>
    </location>
</feature>
<gene>
    <name evidence="15 18" type="primary">mutM</name>
    <name evidence="15" type="synonym">fpg</name>
    <name evidence="18" type="ORF">Loak_0421</name>
</gene>
<dbReference type="InterPro" id="IPR000214">
    <property type="entry name" value="Znf_DNA_glyclase/AP_lyase"/>
</dbReference>
<dbReference type="FunFam" id="1.10.8.50:FF:000003">
    <property type="entry name" value="Formamidopyrimidine-DNA glycosylase"/>
    <property type="match status" value="1"/>
</dbReference>
<keyword evidence="11 15" id="KW-0456">Lyase</keyword>
<evidence type="ECO:0000256" key="12">
    <source>
        <dbReference type="ARBA" id="ARBA00023268"/>
    </source>
</evidence>
<keyword evidence="5 15" id="KW-0227">DNA damage</keyword>
<evidence type="ECO:0000256" key="2">
    <source>
        <dbReference type="ARBA" id="ARBA00009409"/>
    </source>
</evidence>
<dbReference type="GO" id="GO:0008270">
    <property type="term" value="F:zinc ion binding"/>
    <property type="evidence" value="ECO:0007669"/>
    <property type="project" value="UniProtKB-UniRule"/>
</dbReference>
<dbReference type="InterPro" id="IPR010663">
    <property type="entry name" value="Znf_FPG/IleRS"/>
</dbReference>
<dbReference type="Gene3D" id="3.20.190.10">
    <property type="entry name" value="MutM-like, N-terminal"/>
    <property type="match status" value="1"/>
</dbReference>
<dbReference type="GO" id="GO:0003684">
    <property type="term" value="F:damaged DNA binding"/>
    <property type="evidence" value="ECO:0007669"/>
    <property type="project" value="InterPro"/>
</dbReference>
<dbReference type="Pfam" id="PF06831">
    <property type="entry name" value="H2TH"/>
    <property type="match status" value="1"/>
</dbReference>
<dbReference type="PROSITE" id="PS51066">
    <property type="entry name" value="ZF_FPG_2"/>
    <property type="match status" value="1"/>
</dbReference>
<feature type="active site" description="Schiff-base intermediate with DNA" evidence="15">
    <location>
        <position position="2"/>
    </location>
</feature>